<evidence type="ECO:0000313" key="11">
    <source>
        <dbReference type="Proteomes" id="UP000576087"/>
    </source>
</evidence>
<feature type="region of interest" description="Disordered" evidence="4">
    <location>
        <begin position="164"/>
        <end position="187"/>
    </location>
</feature>
<evidence type="ECO:0000256" key="1">
    <source>
        <dbReference type="ARBA" id="ARBA00023015"/>
    </source>
</evidence>
<evidence type="ECO:0000313" key="9">
    <source>
        <dbReference type="Proteomes" id="UP000520770"/>
    </source>
</evidence>
<dbReference type="AlphaFoldDB" id="A0A7W6XB34"/>
<reference evidence="9 10" key="1">
    <citation type="submission" date="2020-08" db="EMBL/GenBank/DDBJ databases">
        <title>Genomic Encyclopedia of Type Strains, Phase IV (KMG-V): Genome sequencing to study the core and pangenomes of soil and plant-associated prokaryotes.</title>
        <authorList>
            <person name="Whitman W."/>
        </authorList>
    </citation>
    <scope>NUCLEOTIDE SEQUENCE [LARGE SCALE GENOMIC DNA]</scope>
    <source>
        <strain evidence="7 10">SEMIA 444</strain>
        <strain evidence="6 9">SEMIA 448</strain>
        <strain evidence="8 11">SEMIA 452</strain>
    </source>
</reference>
<keyword evidence="2 7" id="KW-0238">DNA-binding</keyword>
<dbReference type="EMBL" id="JACIHM010000003">
    <property type="protein sequence ID" value="MBB4447038.1"/>
    <property type="molecule type" value="Genomic_DNA"/>
</dbReference>
<keyword evidence="3" id="KW-0804">Transcription</keyword>
<evidence type="ECO:0000259" key="5">
    <source>
        <dbReference type="PROSITE" id="PS01124"/>
    </source>
</evidence>
<dbReference type="PROSITE" id="PS00041">
    <property type="entry name" value="HTH_ARAC_FAMILY_1"/>
    <property type="match status" value="1"/>
</dbReference>
<dbReference type="Proteomes" id="UP000576087">
    <property type="component" value="Unassembled WGS sequence"/>
</dbReference>
<sequence length="187" mass="21027">MMIFGSLGMQSHFSVGRQPSTIQIQDKTFGMFDIERDDRRDHHVRILGDVVGDSSGRKDRDRDVQSGLAPWQMKRVSALIEAQLGEKLCLDQLAEVAKLSTSYFATAFRRSFGISPYAFILRQRVEFAKRQMLQGGVPLCEIALNCGLADQSHLSRVFRRTTGMSPTSWRHSQLKGLGAAETSHRPE</sequence>
<dbReference type="GO" id="GO:0043565">
    <property type="term" value="F:sequence-specific DNA binding"/>
    <property type="evidence" value="ECO:0007669"/>
    <property type="project" value="InterPro"/>
</dbReference>
<dbReference type="InterPro" id="IPR050204">
    <property type="entry name" value="AraC_XylS_family_regulators"/>
</dbReference>
<comment type="caution">
    <text evidence="7">The sequence shown here is derived from an EMBL/GenBank/DDBJ whole genome shotgun (WGS) entry which is preliminary data.</text>
</comment>
<name>A0A7W6XB34_9HYPH</name>
<dbReference type="EMBL" id="JACIGW010000003">
    <property type="protein sequence ID" value="MBB4349372.1"/>
    <property type="molecule type" value="Genomic_DNA"/>
</dbReference>
<dbReference type="SUPFAM" id="SSF46689">
    <property type="entry name" value="Homeodomain-like"/>
    <property type="match status" value="2"/>
</dbReference>
<dbReference type="PANTHER" id="PTHR46796:SF14">
    <property type="entry name" value="TRANSCRIPTIONAL REGULATORY PROTEIN"/>
    <property type="match status" value="1"/>
</dbReference>
<gene>
    <name evidence="7" type="ORF">GGE31_002919</name>
    <name evidence="6" type="ORF">GGE33_003134</name>
    <name evidence="8" type="ORF">GGE35_002860</name>
</gene>
<evidence type="ECO:0000313" key="8">
    <source>
        <dbReference type="EMBL" id="MBB4447038.1"/>
    </source>
</evidence>
<dbReference type="Proteomes" id="UP000520770">
    <property type="component" value="Unassembled WGS sequence"/>
</dbReference>
<evidence type="ECO:0000256" key="2">
    <source>
        <dbReference type="ARBA" id="ARBA00023125"/>
    </source>
</evidence>
<protein>
    <submittedName>
        <fullName evidence="7">AraC-like DNA-binding protein</fullName>
    </submittedName>
</protein>
<dbReference type="EMBL" id="JACIGY010000003">
    <property type="protein sequence ID" value="MBB4412406.1"/>
    <property type="molecule type" value="Genomic_DNA"/>
</dbReference>
<dbReference type="InterPro" id="IPR009057">
    <property type="entry name" value="Homeodomain-like_sf"/>
</dbReference>
<organism evidence="7 10">
    <name type="scientific">Aliirhizobium cellulosilyticum</name>
    <dbReference type="NCBI Taxonomy" id="393664"/>
    <lineage>
        <taxon>Bacteria</taxon>
        <taxon>Pseudomonadati</taxon>
        <taxon>Pseudomonadota</taxon>
        <taxon>Alphaproteobacteria</taxon>
        <taxon>Hyphomicrobiales</taxon>
        <taxon>Rhizobiaceae</taxon>
        <taxon>Aliirhizobium</taxon>
    </lineage>
</organism>
<keyword evidence="10" id="KW-1185">Reference proteome</keyword>
<dbReference type="Gene3D" id="1.10.10.60">
    <property type="entry name" value="Homeodomain-like"/>
    <property type="match status" value="1"/>
</dbReference>
<proteinExistence type="predicted"/>
<dbReference type="RefSeq" id="WP_425486662.1">
    <property type="nucleotide sequence ID" value="NZ_JACIGW010000003.1"/>
</dbReference>
<dbReference type="InterPro" id="IPR018062">
    <property type="entry name" value="HTH_AraC-typ_CS"/>
</dbReference>
<accession>A0A7W6XB34</accession>
<evidence type="ECO:0000256" key="4">
    <source>
        <dbReference type="SAM" id="MobiDB-lite"/>
    </source>
</evidence>
<dbReference type="GO" id="GO:0003700">
    <property type="term" value="F:DNA-binding transcription factor activity"/>
    <property type="evidence" value="ECO:0007669"/>
    <property type="project" value="InterPro"/>
</dbReference>
<dbReference type="PROSITE" id="PS01124">
    <property type="entry name" value="HTH_ARAC_FAMILY_2"/>
    <property type="match status" value="1"/>
</dbReference>
<evidence type="ECO:0000313" key="6">
    <source>
        <dbReference type="EMBL" id="MBB4349372.1"/>
    </source>
</evidence>
<dbReference type="Proteomes" id="UP000524535">
    <property type="component" value="Unassembled WGS sequence"/>
</dbReference>
<dbReference type="PANTHER" id="PTHR46796">
    <property type="entry name" value="HTH-TYPE TRANSCRIPTIONAL ACTIVATOR RHAS-RELATED"/>
    <property type="match status" value="1"/>
</dbReference>
<dbReference type="Pfam" id="PF12833">
    <property type="entry name" value="HTH_18"/>
    <property type="match status" value="1"/>
</dbReference>
<dbReference type="InterPro" id="IPR018060">
    <property type="entry name" value="HTH_AraC"/>
</dbReference>
<evidence type="ECO:0000313" key="10">
    <source>
        <dbReference type="Proteomes" id="UP000524535"/>
    </source>
</evidence>
<feature type="domain" description="HTH araC/xylS-type" evidence="5">
    <location>
        <begin position="74"/>
        <end position="172"/>
    </location>
</feature>
<keyword evidence="1" id="KW-0805">Transcription regulation</keyword>
<evidence type="ECO:0000256" key="3">
    <source>
        <dbReference type="ARBA" id="ARBA00023163"/>
    </source>
</evidence>
<evidence type="ECO:0000313" key="7">
    <source>
        <dbReference type="EMBL" id="MBB4412406.1"/>
    </source>
</evidence>
<dbReference type="SMART" id="SM00342">
    <property type="entry name" value="HTH_ARAC"/>
    <property type="match status" value="1"/>
</dbReference>